<comment type="caution">
    <text evidence="2">The sequence shown here is derived from an EMBL/GenBank/DDBJ whole genome shotgun (WGS) entry which is preliminary data.</text>
</comment>
<accession>A0A1W0E4Y6</accession>
<feature type="compositionally biased region" description="Basic and acidic residues" evidence="1">
    <location>
        <begin position="337"/>
        <end position="346"/>
    </location>
</feature>
<feature type="region of interest" description="Disordered" evidence="1">
    <location>
        <begin position="1"/>
        <end position="68"/>
    </location>
</feature>
<organism evidence="2 3">
    <name type="scientific">Ecytonucleospora hepatopenaei</name>
    <dbReference type="NCBI Taxonomy" id="646526"/>
    <lineage>
        <taxon>Eukaryota</taxon>
        <taxon>Fungi</taxon>
        <taxon>Fungi incertae sedis</taxon>
        <taxon>Microsporidia</taxon>
        <taxon>Enterocytozoonidae</taxon>
        <taxon>Ecytonucleospora</taxon>
    </lineage>
</organism>
<dbReference type="VEuPathDB" id="MicrosporidiaDB:EHP00_1120"/>
<evidence type="ECO:0000313" key="3">
    <source>
        <dbReference type="Proteomes" id="UP000192758"/>
    </source>
</evidence>
<dbReference type="OrthoDB" id="2200436at2759"/>
<keyword evidence="3" id="KW-1185">Reference proteome</keyword>
<feature type="region of interest" description="Disordered" evidence="1">
    <location>
        <begin position="327"/>
        <end position="346"/>
    </location>
</feature>
<sequence>MFLFRRNREKASFLRNSPGQRQTNGEKDDSSDGEASDSGYLTDSEDSKPSQKKIRESPGDFHMGKIEKVDEKYRKRKRKIETSSELSEFFPKNKEKVTDKSTFYINPEGKMTKAYGPFSENPKSPYYWPGLHKLSSKVGKKVINDENYTFHPVFMKQLADGGWYERRVIKPKQEKGADIVEERFGYWPKNDKNYDSSEFEPRGSGRGSSYAPPGFNSYAQPNFFRCPLDAPYNIGTAAFAMHYVDDELDKVKEQRERDRKYYDEQTNALRDYTTRTTDKLNSDLQHHAWSGIKQQLNDLNYDMATKKANEYTDVKVKTNSIAGIMGFAPPPAGPAARKMEANDAAE</sequence>
<dbReference type="Proteomes" id="UP000192758">
    <property type="component" value="Unassembled WGS sequence"/>
</dbReference>
<dbReference type="EMBL" id="MNPJ01000021">
    <property type="protein sequence ID" value="OQS54288.1"/>
    <property type="molecule type" value="Genomic_DNA"/>
</dbReference>
<feature type="compositionally biased region" description="Basic and acidic residues" evidence="1">
    <location>
        <begin position="45"/>
        <end position="68"/>
    </location>
</feature>
<evidence type="ECO:0000313" key="2">
    <source>
        <dbReference type="EMBL" id="OQS54288.1"/>
    </source>
</evidence>
<feature type="compositionally biased region" description="Polar residues" evidence="1">
    <location>
        <begin position="14"/>
        <end position="23"/>
    </location>
</feature>
<proteinExistence type="predicted"/>
<gene>
    <name evidence="2" type="ORF">EHP00_1120</name>
</gene>
<name>A0A1W0E4Y6_9MICR</name>
<evidence type="ECO:0000256" key="1">
    <source>
        <dbReference type="SAM" id="MobiDB-lite"/>
    </source>
</evidence>
<dbReference type="AlphaFoldDB" id="A0A1W0E4Y6"/>
<reference evidence="2 3" key="1">
    <citation type="journal article" date="2017" name="Environ. Microbiol.">
        <title>Decay of the glycolytic pathway and adaptation to intranuclear parasitism within Enterocytozoonidae microsporidia.</title>
        <authorList>
            <person name="Wiredu Boakye D."/>
            <person name="Jaroenlak P."/>
            <person name="Prachumwat A."/>
            <person name="Williams T.A."/>
            <person name="Bateman K.S."/>
            <person name="Itsathitphaisarn O."/>
            <person name="Sritunyalucksana K."/>
            <person name="Paszkiewicz K.H."/>
            <person name="Moore K.A."/>
            <person name="Stentiford G.D."/>
            <person name="Williams B.A."/>
        </authorList>
    </citation>
    <scope>NUCLEOTIDE SEQUENCE [LARGE SCALE GENOMIC DNA]</scope>
    <source>
        <strain evidence="2 3">TH1</strain>
    </source>
</reference>
<protein>
    <submittedName>
        <fullName evidence="2">Uncharacterized protein</fullName>
    </submittedName>
</protein>